<name>A0A059JAN8_TRIIM</name>
<sequence length="143" mass="16091">MTLSKNARNISIAKFDSIMGESVLDILFYLSAPSPKPGFKAFQAGWYNQYISGINTRDYLLNCSTPCTAMSPFSAKPEMVLLTSTITVTVEGGMFNEPILWGECRKSIIICKIIGYTLNFPRSWSPCSMRYYKGKKCIRVRSD</sequence>
<evidence type="ECO:0000313" key="2">
    <source>
        <dbReference type="Proteomes" id="UP000024533"/>
    </source>
</evidence>
<protein>
    <submittedName>
        <fullName evidence="1">Uncharacterized protein</fullName>
    </submittedName>
</protein>
<organism evidence="1 2">
    <name type="scientific">Trichophyton interdigitale (strain MR816)</name>
    <dbReference type="NCBI Taxonomy" id="1215338"/>
    <lineage>
        <taxon>Eukaryota</taxon>
        <taxon>Fungi</taxon>
        <taxon>Dikarya</taxon>
        <taxon>Ascomycota</taxon>
        <taxon>Pezizomycotina</taxon>
        <taxon>Eurotiomycetes</taxon>
        <taxon>Eurotiomycetidae</taxon>
        <taxon>Onygenales</taxon>
        <taxon>Arthrodermataceae</taxon>
        <taxon>Trichophyton</taxon>
    </lineage>
</organism>
<proteinExistence type="predicted"/>
<dbReference type="Proteomes" id="UP000024533">
    <property type="component" value="Unassembled WGS sequence"/>
</dbReference>
<reference evidence="1 2" key="1">
    <citation type="submission" date="2014-02" db="EMBL/GenBank/DDBJ databases">
        <title>The Genome Sequence of Trichophyton interdigitale MR816.</title>
        <authorList>
            <consortium name="The Broad Institute Genomics Platform"/>
            <person name="Cuomo C.A."/>
            <person name="White T.C."/>
            <person name="Graser Y."/>
            <person name="Martinez-Rossi N."/>
            <person name="Heitman J."/>
            <person name="Young S.K."/>
            <person name="Zeng Q."/>
            <person name="Gargeya S."/>
            <person name="Abouelleil A."/>
            <person name="Alvarado L."/>
            <person name="Chapman S.B."/>
            <person name="Gainer-Dewar J."/>
            <person name="Goldberg J."/>
            <person name="Griggs A."/>
            <person name="Gujja S."/>
            <person name="Hansen M."/>
            <person name="Howarth C."/>
            <person name="Imamovic A."/>
            <person name="Larimer J."/>
            <person name="Martinez D."/>
            <person name="Murphy C."/>
            <person name="Pearson M.D."/>
            <person name="Persinoti G."/>
            <person name="Poon T."/>
            <person name="Priest M."/>
            <person name="Roberts A.D."/>
            <person name="Saif S."/>
            <person name="Shea T.D."/>
            <person name="Sykes S.N."/>
            <person name="Wortman J."/>
            <person name="Nusbaum C."/>
            <person name="Birren B."/>
        </authorList>
    </citation>
    <scope>NUCLEOTIDE SEQUENCE [LARGE SCALE GENOMIC DNA]</scope>
    <source>
        <strain evidence="1 2">MR816</strain>
    </source>
</reference>
<evidence type="ECO:0000313" key="1">
    <source>
        <dbReference type="EMBL" id="KDB24713.1"/>
    </source>
</evidence>
<dbReference type="AlphaFoldDB" id="A0A059JAN8"/>
<keyword evidence="2" id="KW-1185">Reference proteome</keyword>
<accession>A0A059JAN8</accession>
<dbReference type="EMBL" id="AOKY01000244">
    <property type="protein sequence ID" value="KDB24713.1"/>
    <property type="molecule type" value="Genomic_DNA"/>
</dbReference>
<comment type="caution">
    <text evidence="1">The sequence shown here is derived from an EMBL/GenBank/DDBJ whole genome shotgun (WGS) entry which is preliminary data.</text>
</comment>
<dbReference type="HOGENOM" id="CLU_1807603_0_0_1"/>
<gene>
    <name evidence="1" type="ORF">H109_03451</name>
</gene>